<evidence type="ECO:0000313" key="2">
    <source>
        <dbReference type="EMBL" id="PFH36805.1"/>
    </source>
</evidence>
<dbReference type="Gene3D" id="2.60.40.1320">
    <property type="entry name" value="SRS domain"/>
    <property type="match status" value="2"/>
</dbReference>
<proteinExistence type="predicted"/>
<dbReference type="Proteomes" id="UP000224006">
    <property type="component" value="Chromosome III"/>
</dbReference>
<keyword evidence="3" id="KW-1185">Reference proteome</keyword>
<dbReference type="OrthoDB" id="329695at2759"/>
<dbReference type="SUPFAM" id="SSF74877">
    <property type="entry name" value="Major surface antigen p30, SAG1"/>
    <property type="match status" value="2"/>
</dbReference>
<evidence type="ECO:0000259" key="1">
    <source>
        <dbReference type="Pfam" id="PF04092"/>
    </source>
</evidence>
<evidence type="ECO:0000313" key="3">
    <source>
        <dbReference type="Proteomes" id="UP000224006"/>
    </source>
</evidence>
<dbReference type="GeneID" id="40309927"/>
<dbReference type="AlphaFoldDB" id="A0A2A9MFN4"/>
<dbReference type="RefSeq" id="XP_029220814.1">
    <property type="nucleotide sequence ID" value="XM_029363448.1"/>
</dbReference>
<dbReference type="KEGG" id="bbes:BESB_049970"/>
<dbReference type="PRINTS" id="PR01801">
    <property type="entry name" value="SURFCEANTIGN"/>
</dbReference>
<feature type="domain" description="SRS" evidence="1">
    <location>
        <begin position="72"/>
        <end position="201"/>
    </location>
</feature>
<protein>
    <submittedName>
        <fullName evidence="2">SAG-related sequence</fullName>
    </submittedName>
</protein>
<sequence>MASIWNMQCARRRRIHIEAQVQRTPFSSCLLYWTALLFFVSAAALPKGTPLSVLEARATESNCAPPAQSVRTKCACDANAAALDLEATISEGTNELEIHCKANLSYSPEGLEGSKVCSANFADLAQCKLKSDKSGCIDVNTLLLSTSPPVNWQPSTNVPGGDQPKVLSVPKEKLPYIDGQFIVGCSDSKGSTTKCKVAVTVAARATETKDQQVTCSYGKDSNKKHQTITLSPSQNSFTLVCGEKGEIVQTNYKKTYCDVSEENAAVKDCHGKYKDILPGYEEAWWTDGEEKSFTFTIPEDKFPMAGAKMMVQCQKAEEKQVKDPTAPAPQPSVCSVDVIIESAGVPSSASVPFVSGLCNMIVLACSELIWRSSHLIGL</sequence>
<dbReference type="Pfam" id="PF04092">
    <property type="entry name" value="SAG"/>
    <property type="match status" value="2"/>
</dbReference>
<dbReference type="InterPro" id="IPR028352">
    <property type="entry name" value="Surface_antig_SAG1"/>
</dbReference>
<dbReference type="EMBL" id="NWUJ01000003">
    <property type="protein sequence ID" value="PFH36805.1"/>
    <property type="molecule type" value="Genomic_DNA"/>
</dbReference>
<reference evidence="2 3" key="1">
    <citation type="submission" date="2017-09" db="EMBL/GenBank/DDBJ databases">
        <title>Genome sequencing of Besnoitia besnoiti strain Bb-Ger1.</title>
        <authorList>
            <person name="Schares G."/>
            <person name="Venepally P."/>
            <person name="Lorenzi H.A."/>
        </authorList>
    </citation>
    <scope>NUCLEOTIDE SEQUENCE [LARGE SCALE GENOMIC DNA]</scope>
    <source>
        <strain evidence="2 3">Bb-Ger1</strain>
    </source>
</reference>
<name>A0A2A9MFN4_BESBE</name>
<dbReference type="VEuPathDB" id="ToxoDB:BESB_049970"/>
<feature type="domain" description="SRS" evidence="1">
    <location>
        <begin position="211"/>
        <end position="339"/>
    </location>
</feature>
<dbReference type="InterPro" id="IPR036755">
    <property type="entry name" value="SRS_dom_sf"/>
</dbReference>
<comment type="caution">
    <text evidence="2">The sequence shown here is derived from an EMBL/GenBank/DDBJ whole genome shotgun (WGS) entry which is preliminary data.</text>
</comment>
<accession>A0A2A9MFN4</accession>
<dbReference type="GO" id="GO:0016020">
    <property type="term" value="C:membrane"/>
    <property type="evidence" value="ECO:0007669"/>
    <property type="project" value="InterPro"/>
</dbReference>
<dbReference type="InterPro" id="IPR007226">
    <property type="entry name" value="SRS_dom"/>
</dbReference>
<organism evidence="2 3">
    <name type="scientific">Besnoitia besnoiti</name>
    <name type="common">Apicomplexan protozoan</name>
    <dbReference type="NCBI Taxonomy" id="94643"/>
    <lineage>
        <taxon>Eukaryota</taxon>
        <taxon>Sar</taxon>
        <taxon>Alveolata</taxon>
        <taxon>Apicomplexa</taxon>
        <taxon>Conoidasida</taxon>
        <taxon>Coccidia</taxon>
        <taxon>Eucoccidiorida</taxon>
        <taxon>Eimeriorina</taxon>
        <taxon>Sarcocystidae</taxon>
        <taxon>Besnoitia</taxon>
    </lineage>
</organism>
<gene>
    <name evidence="2" type="ORF">BESB_049970</name>
</gene>